<keyword evidence="1" id="KW-1015">Disulfide bond</keyword>
<keyword evidence="1" id="KW-0245">EGF-like domain</keyword>
<feature type="transmembrane region" description="Helical" evidence="2">
    <location>
        <begin position="85"/>
        <end position="105"/>
    </location>
</feature>
<sequence length="112" mass="12753">MDKIVYKVNNQTIPENHTQDCTDNETQTLSCLNEGSCFVVFIVDRIALCACYTQYIGNRCEMIITNTTLKQFESTEEKEVVNRHIPGLTAAVVAVFIVILVIILIRRIERKS</sequence>
<dbReference type="PROSITE" id="PS50026">
    <property type="entry name" value="EGF_3"/>
    <property type="match status" value="1"/>
</dbReference>
<evidence type="ECO:0000256" key="2">
    <source>
        <dbReference type="SAM" id="Phobius"/>
    </source>
</evidence>
<dbReference type="AlphaFoldDB" id="A0A8B6GGK6"/>
<keyword evidence="2" id="KW-1133">Transmembrane helix</keyword>
<keyword evidence="5" id="KW-1185">Reference proteome</keyword>
<feature type="disulfide bond" evidence="1">
    <location>
        <begin position="51"/>
        <end position="60"/>
    </location>
</feature>
<dbReference type="SUPFAM" id="SSF57196">
    <property type="entry name" value="EGF/Laminin"/>
    <property type="match status" value="1"/>
</dbReference>
<keyword evidence="2" id="KW-0812">Transmembrane</keyword>
<reference evidence="4" key="1">
    <citation type="submission" date="2018-11" db="EMBL/GenBank/DDBJ databases">
        <authorList>
            <person name="Alioto T."/>
            <person name="Alioto T."/>
        </authorList>
    </citation>
    <scope>NUCLEOTIDE SEQUENCE</scope>
</reference>
<dbReference type="Proteomes" id="UP000596742">
    <property type="component" value="Unassembled WGS sequence"/>
</dbReference>
<proteinExistence type="predicted"/>
<dbReference type="EMBL" id="UYJE01008422">
    <property type="protein sequence ID" value="VDI63829.1"/>
    <property type="molecule type" value="Genomic_DNA"/>
</dbReference>
<dbReference type="PROSITE" id="PS00022">
    <property type="entry name" value="EGF_1"/>
    <property type="match status" value="1"/>
</dbReference>
<protein>
    <recommendedName>
        <fullName evidence="3">EGF-like domain-containing protein</fullName>
    </recommendedName>
</protein>
<dbReference type="InterPro" id="IPR000742">
    <property type="entry name" value="EGF"/>
</dbReference>
<name>A0A8B6GGK6_MYTGA</name>
<evidence type="ECO:0000313" key="4">
    <source>
        <dbReference type="EMBL" id="VDI63829.1"/>
    </source>
</evidence>
<dbReference type="OrthoDB" id="6162066at2759"/>
<feature type="non-terminal residue" evidence="4">
    <location>
        <position position="112"/>
    </location>
</feature>
<accession>A0A8B6GGK6</accession>
<evidence type="ECO:0000256" key="1">
    <source>
        <dbReference type="PROSITE-ProRule" id="PRU00076"/>
    </source>
</evidence>
<dbReference type="Gene3D" id="2.10.25.10">
    <property type="entry name" value="Laminin"/>
    <property type="match status" value="1"/>
</dbReference>
<comment type="caution">
    <text evidence="4">The sequence shown here is derived from an EMBL/GenBank/DDBJ whole genome shotgun (WGS) entry which is preliminary data.</text>
</comment>
<feature type="domain" description="EGF-like" evidence="3">
    <location>
        <begin position="22"/>
        <end position="61"/>
    </location>
</feature>
<evidence type="ECO:0000313" key="5">
    <source>
        <dbReference type="Proteomes" id="UP000596742"/>
    </source>
</evidence>
<evidence type="ECO:0000259" key="3">
    <source>
        <dbReference type="PROSITE" id="PS50026"/>
    </source>
</evidence>
<gene>
    <name evidence="4" type="ORF">MGAL_10B028797</name>
</gene>
<comment type="caution">
    <text evidence="1">Lacks conserved residue(s) required for the propagation of feature annotation.</text>
</comment>
<organism evidence="4 5">
    <name type="scientific">Mytilus galloprovincialis</name>
    <name type="common">Mediterranean mussel</name>
    <dbReference type="NCBI Taxonomy" id="29158"/>
    <lineage>
        <taxon>Eukaryota</taxon>
        <taxon>Metazoa</taxon>
        <taxon>Spiralia</taxon>
        <taxon>Lophotrochozoa</taxon>
        <taxon>Mollusca</taxon>
        <taxon>Bivalvia</taxon>
        <taxon>Autobranchia</taxon>
        <taxon>Pteriomorphia</taxon>
        <taxon>Mytilida</taxon>
        <taxon>Mytiloidea</taxon>
        <taxon>Mytilidae</taxon>
        <taxon>Mytilinae</taxon>
        <taxon>Mytilus</taxon>
    </lineage>
</organism>
<keyword evidence="2" id="KW-0472">Membrane</keyword>